<sequence>MESSKDNIDLKENEEGEESDKESVGIDSSSGENDLDIAYPELVKDDVTQAAEEESYDFSIMDTARDTEVESRKRKAGRAKVLSTKRKVKKRK</sequence>
<evidence type="ECO:0000256" key="1">
    <source>
        <dbReference type="SAM" id="MobiDB-lite"/>
    </source>
</evidence>
<evidence type="ECO:0000313" key="3">
    <source>
        <dbReference type="Proteomes" id="UP001608902"/>
    </source>
</evidence>
<proteinExistence type="predicted"/>
<organism evidence="2 3">
    <name type="scientific">Gnathostoma spinigerum</name>
    <dbReference type="NCBI Taxonomy" id="75299"/>
    <lineage>
        <taxon>Eukaryota</taxon>
        <taxon>Metazoa</taxon>
        <taxon>Ecdysozoa</taxon>
        <taxon>Nematoda</taxon>
        <taxon>Chromadorea</taxon>
        <taxon>Rhabditida</taxon>
        <taxon>Spirurina</taxon>
        <taxon>Gnathostomatomorpha</taxon>
        <taxon>Gnathostomatoidea</taxon>
        <taxon>Gnathostomatidae</taxon>
        <taxon>Gnathostoma</taxon>
    </lineage>
</organism>
<feature type="region of interest" description="Disordered" evidence="1">
    <location>
        <begin position="1"/>
        <end position="39"/>
    </location>
</feature>
<reference evidence="2 3" key="1">
    <citation type="submission" date="2024-08" db="EMBL/GenBank/DDBJ databases">
        <title>Gnathostoma spinigerum genome.</title>
        <authorList>
            <person name="Gonzalez-Bertolin B."/>
            <person name="Monzon S."/>
            <person name="Zaballos A."/>
            <person name="Jimenez P."/>
            <person name="Dekumyoy P."/>
            <person name="Varona S."/>
            <person name="Cuesta I."/>
            <person name="Sumanam S."/>
            <person name="Adisakwattana P."/>
            <person name="Gasser R.B."/>
            <person name="Hernandez-Gonzalez A."/>
            <person name="Young N.D."/>
            <person name="Perteguer M.J."/>
        </authorList>
    </citation>
    <scope>NUCLEOTIDE SEQUENCE [LARGE SCALE GENOMIC DNA]</scope>
    <source>
        <strain evidence="2">AL3</strain>
        <tissue evidence="2">Liver</tissue>
    </source>
</reference>
<protein>
    <submittedName>
        <fullName evidence="2">Uncharacterized protein</fullName>
    </submittedName>
</protein>
<comment type="caution">
    <text evidence="2">The sequence shown here is derived from an EMBL/GenBank/DDBJ whole genome shotgun (WGS) entry which is preliminary data.</text>
</comment>
<dbReference type="Proteomes" id="UP001608902">
    <property type="component" value="Unassembled WGS sequence"/>
</dbReference>
<feature type="compositionally biased region" description="Basic residues" evidence="1">
    <location>
        <begin position="72"/>
        <end position="92"/>
    </location>
</feature>
<accession>A0ABD6F0P3</accession>
<keyword evidence="3" id="KW-1185">Reference proteome</keyword>
<feature type="compositionally biased region" description="Basic and acidic residues" evidence="1">
    <location>
        <begin position="1"/>
        <end position="13"/>
    </location>
</feature>
<dbReference type="AlphaFoldDB" id="A0ABD6F0P3"/>
<evidence type="ECO:0000313" key="2">
    <source>
        <dbReference type="EMBL" id="MFH4982657.1"/>
    </source>
</evidence>
<feature type="region of interest" description="Disordered" evidence="1">
    <location>
        <begin position="66"/>
        <end position="92"/>
    </location>
</feature>
<name>A0ABD6F0P3_9BILA</name>
<gene>
    <name evidence="2" type="ORF">AB6A40_009366</name>
</gene>
<dbReference type="EMBL" id="JBGFUD010009786">
    <property type="protein sequence ID" value="MFH4982657.1"/>
    <property type="molecule type" value="Genomic_DNA"/>
</dbReference>